<accession>A0A7I8D2C0</accession>
<dbReference type="KEGG" id="sman:C12CBH8_16190"/>
<keyword evidence="1" id="KW-0732">Signal</keyword>
<evidence type="ECO:0000313" key="2">
    <source>
        <dbReference type="EMBL" id="BCI60980.1"/>
    </source>
</evidence>
<organism evidence="2 3">
    <name type="scientific">Solibaculum mannosilyticum</name>
    <dbReference type="NCBI Taxonomy" id="2780922"/>
    <lineage>
        <taxon>Bacteria</taxon>
        <taxon>Bacillati</taxon>
        <taxon>Bacillota</taxon>
        <taxon>Clostridia</taxon>
        <taxon>Eubacteriales</taxon>
        <taxon>Oscillospiraceae</taxon>
        <taxon>Solibaculum</taxon>
    </lineage>
</organism>
<dbReference type="EMBL" id="AP023321">
    <property type="protein sequence ID" value="BCI60980.1"/>
    <property type="molecule type" value="Genomic_DNA"/>
</dbReference>
<evidence type="ECO:0008006" key="4">
    <source>
        <dbReference type="Google" id="ProtNLM"/>
    </source>
</evidence>
<dbReference type="PROSITE" id="PS51257">
    <property type="entry name" value="PROKAR_LIPOPROTEIN"/>
    <property type="match status" value="1"/>
</dbReference>
<dbReference type="RefSeq" id="WP_090264341.1">
    <property type="nucleotide sequence ID" value="NZ_AP023321.1"/>
</dbReference>
<name>A0A7I8D2C0_9FIRM</name>
<feature type="signal peptide" evidence="1">
    <location>
        <begin position="1"/>
        <end position="21"/>
    </location>
</feature>
<gene>
    <name evidence="2" type="ORF">C12CBH8_16190</name>
</gene>
<evidence type="ECO:0000313" key="3">
    <source>
        <dbReference type="Proteomes" id="UP000593890"/>
    </source>
</evidence>
<feature type="chain" id="PRO_5039174989" description="DUF4412 domain-containing protein" evidence="1">
    <location>
        <begin position="22"/>
        <end position="204"/>
    </location>
</feature>
<protein>
    <recommendedName>
        <fullName evidence="4">DUF4412 domain-containing protein</fullName>
    </recommendedName>
</protein>
<sequence>MKRLIALVLCLVLALSLAACGKKEDSSSGTNGQTATVQRENGKVIFTMSKNMLEIIGVSADDIVASTQNSGQVIKNDDGSVTYKMSEEEYDQLLSSLKKTMDESIESFKTDETLTCIKDITYNDDLSEIIISAEKESFENNISAALIPAALGISGMFYQMYTGVPDNEIKCSVVVKDSSTGEEFQSVTYPDAIEEAASGATVSQ</sequence>
<dbReference type="Proteomes" id="UP000593890">
    <property type="component" value="Chromosome"/>
</dbReference>
<evidence type="ECO:0000256" key="1">
    <source>
        <dbReference type="SAM" id="SignalP"/>
    </source>
</evidence>
<dbReference type="AlphaFoldDB" id="A0A7I8D2C0"/>
<keyword evidence="3" id="KW-1185">Reference proteome</keyword>
<proteinExistence type="predicted"/>
<reference evidence="3" key="1">
    <citation type="submission" date="2020-07" db="EMBL/GenBank/DDBJ databases">
        <title>Complete genome sequencing of Clostridia bacterium strain 12CBH8.</title>
        <authorList>
            <person name="Sakamoto M."/>
            <person name="Murakami T."/>
            <person name="Mori H."/>
        </authorList>
    </citation>
    <scope>NUCLEOTIDE SEQUENCE [LARGE SCALE GENOMIC DNA]</scope>
    <source>
        <strain evidence="3">12CBH8</strain>
    </source>
</reference>